<reference evidence="7 8" key="1">
    <citation type="journal article" date="2016" name="Sci. Rep.">
        <title>Insights into Adaptations to a Near-Obligate Nematode Endoparasitic Lifestyle from the Finished Genome of Drechmeria coniospora.</title>
        <authorList>
            <person name="Zhang L."/>
            <person name="Zhou Z."/>
            <person name="Guo Q."/>
            <person name="Fokkens L."/>
            <person name="Miskei M."/>
            <person name="Pocsi I."/>
            <person name="Zhang W."/>
            <person name="Chen M."/>
            <person name="Wang L."/>
            <person name="Sun Y."/>
            <person name="Donzelli B.G."/>
            <person name="Gibson D.M."/>
            <person name="Nelson D.R."/>
            <person name="Luo J.G."/>
            <person name="Rep M."/>
            <person name="Liu H."/>
            <person name="Yang S."/>
            <person name="Wang J."/>
            <person name="Krasnoff S.B."/>
            <person name="Xu Y."/>
            <person name="Molnar I."/>
            <person name="Lin M."/>
        </authorList>
    </citation>
    <scope>NUCLEOTIDE SEQUENCE [LARGE SCALE GENOMIC DNA]</scope>
    <source>
        <strain evidence="7 8">ARSEF 6962</strain>
    </source>
</reference>
<feature type="transmembrane region" description="Helical" evidence="5">
    <location>
        <begin position="160"/>
        <end position="180"/>
    </location>
</feature>
<dbReference type="UniPathway" id="UPA00378"/>
<dbReference type="PANTHER" id="PTHR14624">
    <property type="entry name" value="DFG10 PROTEIN"/>
    <property type="match status" value="1"/>
</dbReference>
<dbReference type="PANTHER" id="PTHR14624:SF0">
    <property type="entry name" value="POLYPRENOL REDUCTASE"/>
    <property type="match status" value="1"/>
</dbReference>
<dbReference type="GeneID" id="63713887"/>
<keyword evidence="5" id="KW-0256">Endoplasmic reticulum</keyword>
<dbReference type="Proteomes" id="UP000076580">
    <property type="component" value="Chromosome 01"/>
</dbReference>
<dbReference type="Pfam" id="PF02544">
    <property type="entry name" value="Steroid_dh"/>
    <property type="match status" value="1"/>
</dbReference>
<dbReference type="FunCoup" id="A0A151GSR2">
    <property type="interactions" value="302"/>
</dbReference>
<feature type="transmembrane region" description="Helical" evidence="5">
    <location>
        <begin position="84"/>
        <end position="101"/>
    </location>
</feature>
<comment type="function">
    <text evidence="5">Plays a key role in early steps of protein N-linked glycosylation by being involved in the conversion of polyprenol into dolichol. Acts as a polyprenal reductase that mediates the reduction of polyprenal into dolichal in a NADP-dependent mechanism. Dolichols are required for the synthesis of dolichol-linked monosaccharides and the oligosaccharide precursor used for N-glycosylation.</text>
</comment>
<feature type="transmembrane region" description="Helical" evidence="5">
    <location>
        <begin position="200"/>
        <end position="217"/>
    </location>
</feature>
<comment type="caution">
    <text evidence="7">The sequence shown here is derived from an EMBL/GenBank/DDBJ whole genome shotgun (WGS) entry which is preliminary data.</text>
</comment>
<dbReference type="EC" id="1.3.1.94" evidence="5"/>
<dbReference type="GO" id="GO:0102389">
    <property type="term" value="F:polyprenol reductase activity"/>
    <property type="evidence" value="ECO:0007669"/>
    <property type="project" value="UniProtKB-UniRule"/>
</dbReference>
<comment type="pathway">
    <text evidence="5">Protein modification; protein glycosylation.</text>
</comment>
<keyword evidence="2 5" id="KW-0812">Transmembrane</keyword>
<proteinExistence type="inferred from homology"/>
<dbReference type="InterPro" id="IPR039698">
    <property type="entry name" value="Dfg10/SRD5A3"/>
</dbReference>
<organism evidence="7 8">
    <name type="scientific">Drechmeria coniospora</name>
    <name type="common">Nematophagous fungus</name>
    <name type="synonym">Meria coniospora</name>
    <dbReference type="NCBI Taxonomy" id="98403"/>
    <lineage>
        <taxon>Eukaryota</taxon>
        <taxon>Fungi</taxon>
        <taxon>Dikarya</taxon>
        <taxon>Ascomycota</taxon>
        <taxon>Pezizomycotina</taxon>
        <taxon>Sordariomycetes</taxon>
        <taxon>Hypocreomycetidae</taxon>
        <taxon>Hypocreales</taxon>
        <taxon>Ophiocordycipitaceae</taxon>
        <taxon>Drechmeria</taxon>
    </lineage>
</organism>
<dbReference type="AlphaFoldDB" id="A0A151GSR2"/>
<comment type="subcellular location">
    <subcellularLocation>
        <location evidence="1">Endomembrane system</location>
        <topology evidence="1">Multi-pass membrane protein</topology>
    </subcellularLocation>
    <subcellularLocation>
        <location evidence="5">Endoplasmic reticulum membrane</location>
    </subcellularLocation>
</comment>
<comment type="similarity">
    <text evidence="5">Belongs to the steroid 5-alpha reductase family. Polyprenal reductase subfamily.</text>
</comment>
<evidence type="ECO:0000313" key="7">
    <source>
        <dbReference type="EMBL" id="KYK60110.1"/>
    </source>
</evidence>
<evidence type="ECO:0000256" key="1">
    <source>
        <dbReference type="ARBA" id="ARBA00004127"/>
    </source>
</evidence>
<protein>
    <recommendedName>
        <fullName evidence="5">Polyprenal reductase</fullName>
        <ecNumber evidence="5">1.3.1.94</ecNumber>
    </recommendedName>
</protein>
<evidence type="ECO:0000256" key="4">
    <source>
        <dbReference type="ARBA" id="ARBA00023136"/>
    </source>
</evidence>
<feature type="transmembrane region" description="Helical" evidence="5">
    <location>
        <begin position="121"/>
        <end position="139"/>
    </location>
</feature>
<comment type="catalytic activity">
    <reaction evidence="5">
        <text>a di-trans,poly-cis-dolichal + NADP(+) = a di-trans,poly-cis-polyprenal + NADPH + H(+)</text>
        <dbReference type="Rhea" id="RHEA:80727"/>
        <dbReference type="Rhea" id="RHEA-COMP:19536"/>
        <dbReference type="Rhea" id="RHEA-COMP:19537"/>
        <dbReference type="ChEBI" id="CHEBI:15378"/>
        <dbReference type="ChEBI" id="CHEBI:57783"/>
        <dbReference type="ChEBI" id="CHEBI:58349"/>
        <dbReference type="ChEBI" id="CHEBI:231623"/>
        <dbReference type="ChEBI" id="CHEBI:231637"/>
        <dbReference type="EC" id="1.3.1.94"/>
    </reaction>
    <physiologicalReaction direction="right-to-left" evidence="5">
        <dbReference type="Rhea" id="RHEA:80729"/>
    </physiologicalReaction>
</comment>
<evidence type="ECO:0000256" key="3">
    <source>
        <dbReference type="ARBA" id="ARBA00022989"/>
    </source>
</evidence>
<dbReference type="InParanoid" id="A0A151GSR2"/>
<dbReference type="GO" id="GO:0003865">
    <property type="term" value="F:3-oxo-5-alpha-steroid 4-dehydrogenase activity"/>
    <property type="evidence" value="ECO:0007669"/>
    <property type="project" value="TreeGrafter"/>
</dbReference>
<dbReference type="OrthoDB" id="541710at2759"/>
<evidence type="ECO:0000256" key="5">
    <source>
        <dbReference type="RuleBase" id="RU367081"/>
    </source>
</evidence>
<dbReference type="STRING" id="98403.A0A151GSR2"/>
<gene>
    <name evidence="7" type="ORF">DCS_01244</name>
</gene>
<feature type="transmembrane region" description="Helical" evidence="5">
    <location>
        <begin position="267"/>
        <end position="287"/>
    </location>
</feature>
<dbReference type="EMBL" id="LAYC01000001">
    <property type="protein sequence ID" value="KYK60110.1"/>
    <property type="molecule type" value="Genomic_DNA"/>
</dbReference>
<dbReference type="PROSITE" id="PS50244">
    <property type="entry name" value="S5A_REDUCTASE"/>
    <property type="match status" value="1"/>
</dbReference>
<keyword evidence="5" id="KW-0521">NADP</keyword>
<accession>A0A151GSR2</accession>
<feature type="domain" description="3-oxo-5-alpha-steroid 4-dehydrogenase C-terminal" evidence="6">
    <location>
        <begin position="173"/>
        <end position="314"/>
    </location>
</feature>
<dbReference type="GO" id="GO:0016095">
    <property type="term" value="P:polyprenol catabolic process"/>
    <property type="evidence" value="ECO:0007669"/>
    <property type="project" value="UniProtKB-UniRule"/>
</dbReference>
<keyword evidence="8" id="KW-1185">Reference proteome</keyword>
<evidence type="ECO:0000256" key="2">
    <source>
        <dbReference type="ARBA" id="ARBA00022692"/>
    </source>
</evidence>
<dbReference type="GO" id="GO:0005789">
    <property type="term" value="C:endoplasmic reticulum membrane"/>
    <property type="evidence" value="ECO:0007669"/>
    <property type="project" value="UniProtKB-SubCell"/>
</dbReference>
<dbReference type="RefSeq" id="XP_040659462.1">
    <property type="nucleotide sequence ID" value="XM_040798579.1"/>
</dbReference>
<dbReference type="GO" id="GO:0160198">
    <property type="term" value="F:polyprenal reductase activity"/>
    <property type="evidence" value="ECO:0007669"/>
    <property type="project" value="UniProtKB-EC"/>
</dbReference>
<keyword evidence="5" id="KW-0560">Oxidoreductase</keyword>
<dbReference type="GO" id="GO:0006488">
    <property type="term" value="P:dolichol-linked oligosaccharide biosynthetic process"/>
    <property type="evidence" value="ECO:0007669"/>
    <property type="project" value="UniProtKB-UniRule"/>
</dbReference>
<feature type="transmembrane region" description="Helical" evidence="5">
    <location>
        <begin position="238"/>
        <end position="261"/>
    </location>
</feature>
<evidence type="ECO:0000313" key="8">
    <source>
        <dbReference type="Proteomes" id="UP000076580"/>
    </source>
</evidence>
<keyword evidence="4 5" id="KW-0472">Membrane</keyword>
<keyword evidence="3 5" id="KW-1133">Transmembrane helix</keyword>
<sequence>MDHLKSSIALLPPSTWVQAFFLAAAGGILALHVLPRDVRGELIDYGARRANNGHQLNGKSSGKSRSVLALATSLMSSAQVPHSWFWHFYALSVFSSAFWAWQYARRGSFLASLAEAQARSGGPSVGMGHILLAWLMMVSQGTRRLYECFFVLKPGRTPMLLAHWILALAYYAAINVAVWIEGSGAILDSWTSQHHLALTFTSRDIAAMVVFVAAWLTQNQCHRHLASLKKYTLPSEGAFGYLVCPHYTCECVIYLAIALMVAPAGSFFNTSVLSGAVFVVVNLGATAQGTKQWYAQKFGADKIAARWAMIPFVF</sequence>
<name>A0A151GSR2_DRECN</name>
<feature type="transmembrane region" description="Helical" evidence="5">
    <location>
        <begin position="15"/>
        <end position="34"/>
    </location>
</feature>
<evidence type="ECO:0000259" key="6">
    <source>
        <dbReference type="Pfam" id="PF02544"/>
    </source>
</evidence>
<dbReference type="InterPro" id="IPR001104">
    <property type="entry name" value="3-oxo-5_a-steroid_4-DH_C"/>
</dbReference>